<evidence type="ECO:0000256" key="13">
    <source>
        <dbReference type="PROSITE-ProRule" id="PRU00175"/>
    </source>
</evidence>
<feature type="compositionally biased region" description="Basic residues" evidence="14">
    <location>
        <begin position="19"/>
        <end position="29"/>
    </location>
</feature>
<evidence type="ECO:0000256" key="6">
    <source>
        <dbReference type="ARBA" id="ARBA00022692"/>
    </source>
</evidence>
<dbReference type="GO" id="GO:0008270">
    <property type="term" value="F:zinc ion binding"/>
    <property type="evidence" value="ECO:0007669"/>
    <property type="project" value="UniProtKB-KW"/>
</dbReference>
<dbReference type="Pfam" id="PF13445">
    <property type="entry name" value="zf-RING_UBOX"/>
    <property type="match status" value="1"/>
</dbReference>
<sequence length="764" mass="88383">MSKHIPQKPPGSLDQSNGNRHKKSNRAKNYKSLNEDITPLERQAHSGKKVNASSRKNQISIDHLFEFQSYRDSPEYQKSRRHPPRSRRSSGLDSKPKKHHLFLHGMRFINVNYKFVVDYRKNYNAQQLDPNVPVDTDDILRIIVPKGNACPICLSEDLIAPRMVTSCGHILCLTCLLSLLESEVPKSMKKESSVIVEKYRDCPLCGSIIRQKDVKPVQIDNVDERFEVPKIKDEVVLTLMSRQPHRVFPLPRQLEQLNDTIDTFPWAAQSEPDLSQYSRFFKGDLAYLVGMYQAEMESIKRVYEEEKELYNDDGKFMRMALKNIDDDLALWSSKFATDLPDSAKASRVNQPKVEGVPFYYYQTGFKASTVYVLSPLDIKVLKSSYNNDYSHLPSSLVAQVENIRYEELTAETASTKYKYLSHLPSGTLIGFLECKWQNSEYISKETWATFKSDLMKRSKQSNKKFHSEESKRRRALKDEERRTREFFDRENNSIPYSDQDWMPPANFGSLSITDFRDLPALTSEGHTEEHESLTEQPEQETPKLKKTVWGTSIPHSEIQTLDEGEENDWDPEEMIRRAREEMERQEANNSGKKKKKKKKLVLLSSITDLRNYLEEQLPTVFGHFGYEQSFTLIDIKLALGCVTVAIAGFLFWLDKNYSFNDTYYVILGAVALYFVVSCILLYFTSGPGYKNNKYVGKKKQDTISVYGWTTKYDPIYHVKVVLNGNEQSSTSKEIPFTRLYDAFGYFNQEAAVNEFRELVEKKSQ</sequence>
<protein>
    <recommendedName>
        <fullName evidence="4">Signal peptidase complex subunit 2</fullName>
    </recommendedName>
</protein>
<dbReference type="GO" id="GO:0045944">
    <property type="term" value="P:positive regulation of transcription by RNA polymerase II"/>
    <property type="evidence" value="ECO:0007669"/>
    <property type="project" value="TreeGrafter"/>
</dbReference>
<keyword evidence="11 15" id="KW-1133">Transmembrane helix</keyword>
<dbReference type="PANTHER" id="PTHR12983:SF9">
    <property type="entry name" value="E3 UBIQUITIN-PROTEIN LIGASE RNF10"/>
    <property type="match status" value="1"/>
</dbReference>
<feature type="compositionally biased region" description="Basic residues" evidence="14">
    <location>
        <begin position="79"/>
        <end position="88"/>
    </location>
</feature>
<dbReference type="PANTHER" id="PTHR12983">
    <property type="entry name" value="RING FINGER 10 FAMILY MEMBER"/>
    <property type="match status" value="1"/>
</dbReference>
<feature type="transmembrane region" description="Helical" evidence="15">
    <location>
        <begin position="664"/>
        <end position="683"/>
    </location>
</feature>
<dbReference type="SUPFAM" id="SSF57850">
    <property type="entry name" value="RING/U-box"/>
    <property type="match status" value="1"/>
</dbReference>
<dbReference type="Pfam" id="PF06703">
    <property type="entry name" value="SPC25"/>
    <property type="match status" value="1"/>
</dbReference>
<evidence type="ECO:0000256" key="5">
    <source>
        <dbReference type="ARBA" id="ARBA00022490"/>
    </source>
</evidence>
<dbReference type="GO" id="GO:0005787">
    <property type="term" value="C:signal peptidase complex"/>
    <property type="evidence" value="ECO:0007669"/>
    <property type="project" value="InterPro"/>
</dbReference>
<feature type="transmembrane region" description="Helical" evidence="15">
    <location>
        <begin position="633"/>
        <end position="652"/>
    </location>
</feature>
<evidence type="ECO:0000256" key="11">
    <source>
        <dbReference type="ARBA" id="ARBA00022989"/>
    </source>
</evidence>
<gene>
    <name evidence="17" type="ORF">CA7LBN_000503</name>
</gene>
<keyword evidence="12 15" id="KW-0472">Membrane</keyword>
<dbReference type="GO" id="GO:0000976">
    <property type="term" value="F:transcription cis-regulatory region binding"/>
    <property type="evidence" value="ECO:0007669"/>
    <property type="project" value="TreeGrafter"/>
</dbReference>
<evidence type="ECO:0000256" key="4">
    <source>
        <dbReference type="ARBA" id="ARBA00017057"/>
    </source>
</evidence>
<keyword evidence="7" id="KW-0479">Metal-binding</keyword>
<comment type="similarity">
    <text evidence="3">Belongs to the SPCS2 family.</text>
</comment>
<feature type="compositionally biased region" description="Basic and acidic residues" evidence="14">
    <location>
        <begin position="465"/>
        <end position="483"/>
    </location>
</feature>
<dbReference type="AlphaFoldDB" id="A0A8F2VXM8"/>
<accession>A0A8F2VXM8</accession>
<dbReference type="InterPro" id="IPR027370">
    <property type="entry name" value="Znf-RING_euk"/>
</dbReference>
<evidence type="ECO:0000313" key="17">
    <source>
        <dbReference type="EMBL" id="QWW21757.1"/>
    </source>
</evidence>
<name>A0A8F2VXM8_CANAR</name>
<dbReference type="InterPro" id="IPR013083">
    <property type="entry name" value="Znf_RING/FYVE/PHD"/>
</dbReference>
<keyword evidence="9" id="KW-0256">Endoplasmic reticulum</keyword>
<dbReference type="InterPro" id="IPR039739">
    <property type="entry name" value="MAG2/RNF10"/>
</dbReference>
<keyword evidence="10" id="KW-0862">Zinc</keyword>
<evidence type="ECO:0000256" key="8">
    <source>
        <dbReference type="ARBA" id="ARBA00022771"/>
    </source>
</evidence>
<evidence type="ECO:0000256" key="3">
    <source>
        <dbReference type="ARBA" id="ARBA00007324"/>
    </source>
</evidence>
<reference evidence="17" key="1">
    <citation type="submission" date="2021-06" db="EMBL/GenBank/DDBJ databases">
        <title>Candida auris outbreak in lebanese hospital.</title>
        <authorList>
            <person name="Finianos M."/>
        </authorList>
    </citation>
    <scope>NUCLEOTIDE SEQUENCE</scope>
    <source>
        <strain evidence="17">CA7LBN</strain>
    </source>
</reference>
<evidence type="ECO:0000256" key="1">
    <source>
        <dbReference type="ARBA" id="ARBA00004477"/>
    </source>
</evidence>
<organism evidence="17">
    <name type="scientific">Candidozyma auris</name>
    <name type="common">Yeast</name>
    <name type="synonym">Candida auris</name>
    <dbReference type="NCBI Taxonomy" id="498019"/>
    <lineage>
        <taxon>Eukaryota</taxon>
        <taxon>Fungi</taxon>
        <taxon>Dikarya</taxon>
        <taxon>Ascomycota</taxon>
        <taxon>Saccharomycotina</taxon>
        <taxon>Pichiomycetes</taxon>
        <taxon>Metschnikowiaceae</taxon>
        <taxon>Candidozyma</taxon>
    </lineage>
</organism>
<dbReference type="PROSITE" id="PS00518">
    <property type="entry name" value="ZF_RING_1"/>
    <property type="match status" value="1"/>
</dbReference>
<evidence type="ECO:0000256" key="10">
    <source>
        <dbReference type="ARBA" id="ARBA00022833"/>
    </source>
</evidence>
<keyword evidence="6 15" id="KW-0812">Transmembrane</keyword>
<dbReference type="PROSITE" id="PS50089">
    <property type="entry name" value="ZF_RING_2"/>
    <property type="match status" value="1"/>
</dbReference>
<dbReference type="FunFam" id="3.30.40.10:FF:000595">
    <property type="entry name" value="MAG2p Cytoplasmic protein"/>
    <property type="match status" value="1"/>
</dbReference>
<feature type="region of interest" description="Disordered" evidence="14">
    <location>
        <begin position="1"/>
        <end position="55"/>
    </location>
</feature>
<evidence type="ECO:0000256" key="12">
    <source>
        <dbReference type="ARBA" id="ARBA00023136"/>
    </source>
</evidence>
<dbReference type="Proteomes" id="UP000825438">
    <property type="component" value="Chromosome I"/>
</dbReference>
<dbReference type="InterPro" id="IPR009582">
    <property type="entry name" value="Spc2/SPCS2"/>
</dbReference>
<dbReference type="GO" id="GO:0006465">
    <property type="term" value="P:signal peptide processing"/>
    <property type="evidence" value="ECO:0007669"/>
    <property type="project" value="InterPro"/>
</dbReference>
<dbReference type="Gene3D" id="3.30.40.10">
    <property type="entry name" value="Zinc/RING finger domain, C3HC4 (zinc finger)"/>
    <property type="match status" value="1"/>
</dbReference>
<feature type="domain" description="RING-type" evidence="16">
    <location>
        <begin position="150"/>
        <end position="205"/>
    </location>
</feature>
<dbReference type="InterPro" id="IPR001841">
    <property type="entry name" value="Znf_RING"/>
</dbReference>
<feature type="region of interest" description="Disordered" evidence="14">
    <location>
        <begin position="72"/>
        <end position="97"/>
    </location>
</feature>
<keyword evidence="8 13" id="KW-0863">Zinc-finger</keyword>
<evidence type="ECO:0000256" key="14">
    <source>
        <dbReference type="SAM" id="MobiDB-lite"/>
    </source>
</evidence>
<keyword evidence="5" id="KW-0963">Cytoplasm</keyword>
<dbReference type="InterPro" id="IPR017907">
    <property type="entry name" value="Znf_RING_CS"/>
</dbReference>
<feature type="region of interest" description="Disordered" evidence="14">
    <location>
        <begin position="524"/>
        <end position="544"/>
    </location>
</feature>
<evidence type="ECO:0000256" key="9">
    <source>
        <dbReference type="ARBA" id="ARBA00022824"/>
    </source>
</evidence>
<comment type="subcellular location">
    <subcellularLocation>
        <location evidence="2">Cytoplasm</location>
    </subcellularLocation>
    <subcellularLocation>
        <location evidence="1">Endoplasmic reticulum membrane</location>
        <topology evidence="1">Multi-pass membrane protein</topology>
    </subcellularLocation>
</comment>
<proteinExistence type="inferred from homology"/>
<feature type="region of interest" description="Disordered" evidence="14">
    <location>
        <begin position="461"/>
        <end position="483"/>
    </location>
</feature>
<dbReference type="SMART" id="SM00184">
    <property type="entry name" value="RING"/>
    <property type="match status" value="1"/>
</dbReference>
<evidence type="ECO:0000256" key="7">
    <source>
        <dbReference type="ARBA" id="ARBA00022723"/>
    </source>
</evidence>
<dbReference type="EMBL" id="CP076749">
    <property type="protein sequence ID" value="QWW21757.1"/>
    <property type="molecule type" value="Genomic_DNA"/>
</dbReference>
<evidence type="ECO:0000259" key="16">
    <source>
        <dbReference type="PROSITE" id="PS50089"/>
    </source>
</evidence>
<evidence type="ECO:0000256" key="2">
    <source>
        <dbReference type="ARBA" id="ARBA00004496"/>
    </source>
</evidence>
<evidence type="ECO:0000256" key="15">
    <source>
        <dbReference type="SAM" id="Phobius"/>
    </source>
</evidence>